<keyword evidence="1" id="KW-0812">Transmembrane</keyword>
<accession>E0NKC0</accession>
<evidence type="ECO:0000313" key="2">
    <source>
        <dbReference type="EMBL" id="EFM25727.1"/>
    </source>
</evidence>
<dbReference type="HOGENOM" id="CLU_2992699_0_0_9"/>
<organism evidence="2 3">
    <name type="scientific">Peptoniphilus duerdenii ATCC BAA-1640</name>
    <dbReference type="NCBI Taxonomy" id="862517"/>
    <lineage>
        <taxon>Bacteria</taxon>
        <taxon>Bacillati</taxon>
        <taxon>Bacillota</taxon>
        <taxon>Tissierellia</taxon>
        <taxon>Tissierellales</taxon>
        <taxon>Peptoniphilaceae</taxon>
        <taxon>Peptoniphilus</taxon>
    </lineage>
</organism>
<keyword evidence="1" id="KW-0472">Membrane</keyword>
<dbReference type="AlphaFoldDB" id="E0NKC0"/>
<evidence type="ECO:0000313" key="3">
    <source>
        <dbReference type="Proteomes" id="UP000003280"/>
    </source>
</evidence>
<sequence length="57" mass="6864">MGLFLNMTYYYRASYNFKMSLTNTIIIFGIILSRVIENNPERIARISKKEVNYEIYF</sequence>
<keyword evidence="1" id="KW-1133">Transmembrane helix</keyword>
<dbReference type="Proteomes" id="UP000003280">
    <property type="component" value="Unassembled WGS sequence"/>
</dbReference>
<gene>
    <name evidence="2" type="ORF">HMPREF9225_0609</name>
</gene>
<reference evidence="2 3" key="1">
    <citation type="submission" date="2010-07" db="EMBL/GenBank/DDBJ databases">
        <authorList>
            <person name="Muzny D."/>
            <person name="Qin X."/>
            <person name="Deng J."/>
            <person name="Jiang H."/>
            <person name="Liu Y."/>
            <person name="Qu J."/>
            <person name="Song X.-Z."/>
            <person name="Zhang L."/>
            <person name="Thornton R."/>
            <person name="Coyle M."/>
            <person name="Francisco L."/>
            <person name="Jackson L."/>
            <person name="Javaid M."/>
            <person name="Korchina V."/>
            <person name="Kovar C."/>
            <person name="Mata R."/>
            <person name="Mathew T."/>
            <person name="Ngo R."/>
            <person name="Nguyen L."/>
            <person name="Nguyen N."/>
            <person name="Okwuonu G."/>
            <person name="Ongeri F."/>
            <person name="Pham C."/>
            <person name="Simmons D."/>
            <person name="Wilczek-Boney K."/>
            <person name="Hale W."/>
            <person name="Jakkamsetti A."/>
            <person name="Pham P."/>
            <person name="Ruth R."/>
            <person name="San Lucas F."/>
            <person name="Warren J."/>
            <person name="Zhang J."/>
            <person name="Zhao Z."/>
            <person name="Zhou C."/>
            <person name="Zhu D."/>
            <person name="Lee S."/>
            <person name="Bess C."/>
            <person name="Blankenburg K."/>
            <person name="Forbes L."/>
            <person name="Fu Q."/>
            <person name="Gubbala S."/>
            <person name="Hirani K."/>
            <person name="Jayaseelan J.C."/>
            <person name="Lara F."/>
            <person name="Munidasa M."/>
            <person name="Palculict T."/>
            <person name="Patil S."/>
            <person name="Pu L.-L."/>
            <person name="Saada N."/>
            <person name="Tang L."/>
            <person name="Weissenberger G."/>
            <person name="Zhu Y."/>
            <person name="Hemphill L."/>
            <person name="Shang Y."/>
            <person name="Youmans B."/>
            <person name="Ayvaz T."/>
            <person name="Ross M."/>
            <person name="Santibanez J."/>
            <person name="Aqrawi P."/>
            <person name="Gross S."/>
            <person name="Joshi V."/>
            <person name="Fowler G."/>
            <person name="Nazareth L."/>
            <person name="Reid J."/>
            <person name="Worley K."/>
            <person name="Petrosino J."/>
            <person name="Highlander S."/>
            <person name="Gibbs R."/>
        </authorList>
    </citation>
    <scope>NUCLEOTIDE SEQUENCE [LARGE SCALE GENOMIC DNA]</scope>
    <source>
        <strain evidence="2 3">ATCC BAA-1640</strain>
    </source>
</reference>
<feature type="transmembrane region" description="Helical" evidence="1">
    <location>
        <begin position="20"/>
        <end position="36"/>
    </location>
</feature>
<dbReference type="EMBL" id="AEEH01000025">
    <property type="protein sequence ID" value="EFM25727.1"/>
    <property type="molecule type" value="Genomic_DNA"/>
</dbReference>
<name>E0NKC0_9FIRM</name>
<dbReference type="STRING" id="862517.HMPREF9225_0609"/>
<evidence type="ECO:0000256" key="1">
    <source>
        <dbReference type="SAM" id="Phobius"/>
    </source>
</evidence>
<protein>
    <submittedName>
        <fullName evidence="2">Uncharacterized protein</fullName>
    </submittedName>
</protein>
<comment type="caution">
    <text evidence="2">The sequence shown here is derived from an EMBL/GenBank/DDBJ whole genome shotgun (WGS) entry which is preliminary data.</text>
</comment>
<keyword evidence="3" id="KW-1185">Reference proteome</keyword>
<proteinExistence type="predicted"/>